<keyword evidence="8" id="KW-1185">Reference proteome</keyword>
<feature type="compositionally biased region" description="Basic and acidic residues" evidence="3">
    <location>
        <begin position="1"/>
        <end position="12"/>
    </location>
</feature>
<dbReference type="eggNOG" id="KOG3508">
    <property type="taxonomic scope" value="Eukaryota"/>
</dbReference>
<dbReference type="SUPFAM" id="SSF49562">
    <property type="entry name" value="C2 domain (Calcium/lipid-binding domain, CaLB)"/>
    <property type="match status" value="1"/>
</dbReference>
<dbReference type="CDD" id="cd05136">
    <property type="entry name" value="RasGAP_DAB2IP"/>
    <property type="match status" value="1"/>
</dbReference>
<evidence type="ECO:0000313" key="7">
    <source>
        <dbReference type="Ensembl" id="ENSLACP00000022174.1"/>
    </source>
</evidence>
<feature type="domain" description="Ras-GAP" evidence="6">
    <location>
        <begin position="573"/>
        <end position="765"/>
    </location>
</feature>
<dbReference type="InterPro" id="IPR057606">
    <property type="entry name" value="SynGAP1-like_PH"/>
</dbReference>
<dbReference type="EMBL" id="AFYH01136553">
    <property type="status" value="NOT_ANNOTATED_CDS"/>
    <property type="molecule type" value="Genomic_DNA"/>
</dbReference>
<protein>
    <submittedName>
        <fullName evidence="7">RAS protein activator like 3</fullName>
    </submittedName>
</protein>
<keyword evidence="1" id="KW-0343">GTPase activation</keyword>
<dbReference type="PROSITE" id="PS50003">
    <property type="entry name" value="PH_DOMAIN"/>
    <property type="match status" value="1"/>
</dbReference>
<dbReference type="SUPFAM" id="SSF48350">
    <property type="entry name" value="GTPase activation domain, GAP"/>
    <property type="match status" value="1"/>
</dbReference>
<dbReference type="GO" id="GO:0005096">
    <property type="term" value="F:GTPase activator activity"/>
    <property type="evidence" value="ECO:0007669"/>
    <property type="project" value="UniProtKB-KW"/>
</dbReference>
<evidence type="ECO:0000256" key="2">
    <source>
        <dbReference type="SAM" id="Coils"/>
    </source>
</evidence>
<organism evidence="7 8">
    <name type="scientific">Latimeria chalumnae</name>
    <name type="common">Coelacanth</name>
    <dbReference type="NCBI Taxonomy" id="7897"/>
    <lineage>
        <taxon>Eukaryota</taxon>
        <taxon>Metazoa</taxon>
        <taxon>Chordata</taxon>
        <taxon>Craniata</taxon>
        <taxon>Vertebrata</taxon>
        <taxon>Euteleostomi</taxon>
        <taxon>Coelacanthiformes</taxon>
        <taxon>Coelacanthidae</taxon>
        <taxon>Latimeria</taxon>
    </lineage>
</organism>
<dbReference type="Pfam" id="PF25321">
    <property type="entry name" value="PH_RASGAP"/>
    <property type="match status" value="1"/>
</dbReference>
<reference evidence="7" key="3">
    <citation type="submission" date="2025-09" db="UniProtKB">
        <authorList>
            <consortium name="Ensembl"/>
        </authorList>
    </citation>
    <scope>IDENTIFICATION</scope>
</reference>
<feature type="region of interest" description="Disordered" evidence="3">
    <location>
        <begin position="1"/>
        <end position="165"/>
    </location>
</feature>
<dbReference type="EMBL" id="AFYH01136557">
    <property type="status" value="NOT_ANNOTATED_CDS"/>
    <property type="molecule type" value="Genomic_DNA"/>
</dbReference>
<evidence type="ECO:0000259" key="5">
    <source>
        <dbReference type="PROSITE" id="PS50004"/>
    </source>
</evidence>
<dbReference type="EMBL" id="AFYH01136556">
    <property type="status" value="NOT_ANNOTATED_CDS"/>
    <property type="molecule type" value="Genomic_DNA"/>
</dbReference>
<reference evidence="8" key="1">
    <citation type="submission" date="2011-08" db="EMBL/GenBank/DDBJ databases">
        <title>The draft genome of Latimeria chalumnae.</title>
        <authorList>
            <person name="Di Palma F."/>
            <person name="Alfoldi J."/>
            <person name="Johnson J."/>
            <person name="Berlin A."/>
            <person name="Gnerre S."/>
            <person name="Jaffe D."/>
            <person name="MacCallum I."/>
            <person name="Young S."/>
            <person name="Walker B.J."/>
            <person name="Lander E."/>
            <person name="Lindblad-Toh K."/>
        </authorList>
    </citation>
    <scope>NUCLEOTIDE SEQUENCE [LARGE SCALE GENOMIC DNA]</scope>
    <source>
        <strain evidence="8">Wild caught</strain>
    </source>
</reference>
<feature type="compositionally biased region" description="Polar residues" evidence="3">
    <location>
        <begin position="1126"/>
        <end position="1135"/>
    </location>
</feature>
<feature type="coiled-coil region" evidence="2">
    <location>
        <begin position="1008"/>
        <end position="1091"/>
    </location>
</feature>
<dbReference type="SUPFAM" id="SSF50729">
    <property type="entry name" value="PH domain-like"/>
    <property type="match status" value="1"/>
</dbReference>
<dbReference type="PANTHER" id="PTHR10194">
    <property type="entry name" value="RAS GTPASE-ACTIVATING PROTEINS"/>
    <property type="match status" value="1"/>
</dbReference>
<evidence type="ECO:0000313" key="8">
    <source>
        <dbReference type="Proteomes" id="UP000008672"/>
    </source>
</evidence>
<dbReference type="InterPro" id="IPR039360">
    <property type="entry name" value="Ras_GTPase"/>
</dbReference>
<dbReference type="KEGG" id="lcm:102367339"/>
<accession>M3XHG8</accession>
<feature type="compositionally biased region" description="Polar residues" evidence="3">
    <location>
        <begin position="867"/>
        <end position="877"/>
    </location>
</feature>
<keyword evidence="2" id="KW-0175">Coiled coil</keyword>
<feature type="compositionally biased region" description="Pro residues" evidence="3">
    <location>
        <begin position="116"/>
        <end position="126"/>
    </location>
</feature>
<dbReference type="Proteomes" id="UP000008672">
    <property type="component" value="Unassembled WGS sequence"/>
</dbReference>
<dbReference type="PROSITE" id="PS50018">
    <property type="entry name" value="RAS_GTPASE_ACTIV_2"/>
    <property type="match status" value="1"/>
</dbReference>
<dbReference type="EMBL" id="AFYH01136559">
    <property type="status" value="NOT_ANNOTATED_CDS"/>
    <property type="molecule type" value="Genomic_DNA"/>
</dbReference>
<feature type="region of interest" description="Disordered" evidence="3">
    <location>
        <begin position="273"/>
        <end position="303"/>
    </location>
</feature>
<evidence type="ECO:0000259" key="4">
    <source>
        <dbReference type="PROSITE" id="PS50003"/>
    </source>
</evidence>
<dbReference type="PROSITE" id="PS50004">
    <property type="entry name" value="C2"/>
    <property type="match status" value="1"/>
</dbReference>
<dbReference type="InterPro" id="IPR001849">
    <property type="entry name" value="PH_domain"/>
</dbReference>
<dbReference type="OrthoDB" id="5572587at2759"/>
<dbReference type="InterPro" id="IPR001936">
    <property type="entry name" value="RasGAP_dom"/>
</dbReference>
<dbReference type="InParanoid" id="M3XHG8"/>
<dbReference type="STRING" id="7897.ENSLACP00000022174"/>
<feature type="compositionally biased region" description="Polar residues" evidence="3">
    <location>
        <begin position="105"/>
        <end position="114"/>
    </location>
</feature>
<dbReference type="CDD" id="cd04013">
    <property type="entry name" value="C2_SynGAP_like"/>
    <property type="match status" value="1"/>
</dbReference>
<dbReference type="HOGENOM" id="CLU_009167_0_0_1"/>
<dbReference type="EMBL" id="AFYH01136552">
    <property type="status" value="NOT_ANNOTATED_CDS"/>
    <property type="molecule type" value="Genomic_DNA"/>
</dbReference>
<dbReference type="InterPro" id="IPR035892">
    <property type="entry name" value="C2_domain_sf"/>
</dbReference>
<dbReference type="SMART" id="SM00323">
    <property type="entry name" value="RasGAP"/>
    <property type="match status" value="1"/>
</dbReference>
<dbReference type="EMBL" id="AFYH01136558">
    <property type="status" value="NOT_ANNOTATED_CDS"/>
    <property type="molecule type" value="Genomic_DNA"/>
</dbReference>
<dbReference type="Gene3D" id="1.10.506.10">
    <property type="entry name" value="GTPase Activation - p120gap, domain 1"/>
    <property type="match status" value="2"/>
</dbReference>
<dbReference type="EMBL" id="AFYH01136555">
    <property type="status" value="NOT_ANNOTATED_CDS"/>
    <property type="molecule type" value="Genomic_DNA"/>
</dbReference>
<evidence type="ECO:0000259" key="6">
    <source>
        <dbReference type="PROSITE" id="PS50018"/>
    </source>
</evidence>
<dbReference type="SMART" id="SM00239">
    <property type="entry name" value="C2"/>
    <property type="match status" value="1"/>
</dbReference>
<feature type="domain" description="C2" evidence="5">
    <location>
        <begin position="393"/>
        <end position="511"/>
    </location>
</feature>
<name>M3XHG8_LATCH</name>
<dbReference type="Ensembl" id="ENSLACT00000026493.1">
    <property type="protein sequence ID" value="ENSLACP00000022174.1"/>
    <property type="gene ID" value="ENSLACG00000022357.1"/>
</dbReference>
<dbReference type="PANTHER" id="PTHR10194:SF96">
    <property type="entry name" value="RAS PROTEIN ACTIVATOR LIKE-3"/>
    <property type="match status" value="1"/>
</dbReference>
<proteinExistence type="predicted"/>
<dbReference type="EMBL" id="AFYH01136554">
    <property type="status" value="NOT_ANNOTATED_CDS"/>
    <property type="molecule type" value="Genomic_DNA"/>
</dbReference>
<dbReference type="OMA" id="TWGSRSQ"/>
<dbReference type="InterPro" id="IPR011993">
    <property type="entry name" value="PH-like_dom_sf"/>
</dbReference>
<evidence type="ECO:0000256" key="3">
    <source>
        <dbReference type="SAM" id="MobiDB-lite"/>
    </source>
</evidence>
<dbReference type="InterPro" id="IPR008936">
    <property type="entry name" value="Rho_GTPase_activation_prot"/>
</dbReference>
<dbReference type="Pfam" id="PF00168">
    <property type="entry name" value="C2"/>
    <property type="match status" value="1"/>
</dbReference>
<dbReference type="Gene3D" id="2.30.29.30">
    <property type="entry name" value="Pleckstrin-homology domain (PH domain)/Phosphotyrosine-binding domain (PTB)"/>
    <property type="match status" value="1"/>
</dbReference>
<feature type="region of interest" description="Disordered" evidence="3">
    <location>
        <begin position="867"/>
        <end position="984"/>
    </location>
</feature>
<dbReference type="Pfam" id="PF00616">
    <property type="entry name" value="RasGAP"/>
    <property type="match status" value="2"/>
</dbReference>
<dbReference type="InterPro" id="IPR000008">
    <property type="entry name" value="C2_dom"/>
</dbReference>
<reference evidence="7" key="2">
    <citation type="submission" date="2025-08" db="UniProtKB">
        <authorList>
            <consortium name="Ensembl"/>
        </authorList>
    </citation>
    <scope>IDENTIFICATION</scope>
</reference>
<gene>
    <name evidence="7" type="primary">LOC102367339</name>
</gene>
<dbReference type="AlphaFoldDB" id="M3XHG8"/>
<feature type="region of interest" description="Disordered" evidence="3">
    <location>
        <begin position="1126"/>
        <end position="1156"/>
    </location>
</feature>
<dbReference type="InterPro" id="IPR023152">
    <property type="entry name" value="RasGAP_CS"/>
</dbReference>
<feature type="domain" description="PH" evidence="4">
    <location>
        <begin position="368"/>
        <end position="402"/>
    </location>
</feature>
<dbReference type="GeneTree" id="ENSGT00940000165433"/>
<evidence type="ECO:0000256" key="1">
    <source>
        <dbReference type="ARBA" id="ARBA00022468"/>
    </source>
</evidence>
<dbReference type="Gene3D" id="2.60.40.150">
    <property type="entry name" value="C2 domain"/>
    <property type="match status" value="1"/>
</dbReference>
<dbReference type="PROSITE" id="PS00509">
    <property type="entry name" value="RAS_GTPASE_ACTIV_1"/>
    <property type="match status" value="1"/>
</dbReference>
<sequence length="1156" mass="131409">MEEQAEEKRPEGEEGLPPPQPEAKLGEKREGEATGEQQAPGGKKMLLKAYKWHTWRKSGFGKGESAGSEKQLSSPGPLDSAWTKLQSWRKARQPLHKAQSEPAASDQQPTTSAEDQPPPPSPPPPDSKGGFRRSTFKRALSAPIPSPKKSKAGEPPGSGKVPSGGAERTIFFRNYFRSVSQRLSTKRGSAKGERSQEPLPRIKDEKVAPVKQISLSPSPGVPVWDIGNFTLIDGQLMLTSRDVEVYYWTRNRASSCLSDTDIQILSHSRSDLELNTDEPKSNTGVRSPGKSVETEVPSSSSTHFNTGLIWKRIKARTLVHDAPPTENESFHSSHESLINHISTVEMLDLSNEKDVVIRPLHSSILREKHCFEIINSEGSRCFGCSSAEEMDRWIENLRRTVQPNKDNCERVENILSFWVNEAKDLPPNPKKKYFCELHLDGSLCARTTSKINTGNLFWSEHFEFDNLPPVTRVTVYVLREEDKKKKEVTCMGTVTIPLTEVTGRQYVEKWYQINSPAPSKEKDKPLMPSIRIKVRYQNIKVLPIVQYKEFAEYITLNYMTLCTGLEPVISVKDKEELACALVHVLQSIGKAKAFLIDLGIAELERFDERESLIFRENTLATKAIDEYMKLVGHRYLIDTLGAFISRLYESEEICEVDPSKCQAIDLCDNQNNLSQSCEEVFKKITESYCVFPAELNEVFSAWAQECFERDKNDIGPRLICASLFLRFLCPAIMSPSLFNLTQEYPNDNTCRTLTLIAKVIQNLANFTTFGNKEEYMAFMNDFLEQNWDSMKSFLQNISNPENELHTSTFDGYIDLALQFSILHSLLCGIFSQLDKKTKDNLQPLPIILDAIEGAVLTGNPVQLNLQLSPSNHYGTNSEKPDFIPPKDLPQVSPLKAKSQSLSNIHKDGEKSSKVRRVASSTTRVKKSVQRTYSVPAQKSQKPRPQQSKDDIIESDNENQPVITHPGPQRRQKLKPTDSLPHKSCVPWERYCDRDHFSAEQEREDRKPIERHDREIEELKKEVEASREWQLYIEKHLEEFTLRSQIMEDQQRQLQESEQELKTQLQEKENRFHDITNRVDAVEKEKKQDQEKLKTVLSSEEKIHALESRLLAVEKDLLKVINLLTKNQEKQTSNHVAPSGPKDPQITENGEVESEGQ</sequence>